<name>A0A074ZRF4_OPIVI</name>
<dbReference type="KEGG" id="ovi:T265_04725"/>
<gene>
    <name evidence="1" type="ORF">T265_04725</name>
</gene>
<dbReference type="GeneID" id="20318907"/>
<keyword evidence="2" id="KW-1185">Reference proteome</keyword>
<evidence type="ECO:0000313" key="1">
    <source>
        <dbReference type="EMBL" id="KER28412.1"/>
    </source>
</evidence>
<protein>
    <submittedName>
        <fullName evidence="1">Uncharacterized protein</fullName>
    </submittedName>
</protein>
<proteinExistence type="predicted"/>
<organism evidence="1 2">
    <name type="scientific">Opisthorchis viverrini</name>
    <name type="common">Southeast Asian liver fluke</name>
    <dbReference type="NCBI Taxonomy" id="6198"/>
    <lineage>
        <taxon>Eukaryota</taxon>
        <taxon>Metazoa</taxon>
        <taxon>Spiralia</taxon>
        <taxon>Lophotrochozoa</taxon>
        <taxon>Platyhelminthes</taxon>
        <taxon>Trematoda</taxon>
        <taxon>Digenea</taxon>
        <taxon>Opisthorchiida</taxon>
        <taxon>Opisthorchiata</taxon>
        <taxon>Opisthorchiidae</taxon>
        <taxon>Opisthorchis</taxon>
    </lineage>
</organism>
<dbReference type="RefSeq" id="XP_009167802.1">
    <property type="nucleotide sequence ID" value="XM_009169538.1"/>
</dbReference>
<sequence length="125" mass="14156">MWQTNANQKLHPRVTLVGQHIDVNEEREQDYSMHLIILGPGNKRRRAGTSAILQKILLIKPMKTPNSQFVQRIYIIDVSSVTASESRRATKELIRQMVVDGSLYCIPSEGTNKKLSVVIQDITSL</sequence>
<evidence type="ECO:0000313" key="2">
    <source>
        <dbReference type="Proteomes" id="UP000054324"/>
    </source>
</evidence>
<dbReference type="CTD" id="20318907"/>
<dbReference type="EMBL" id="KL596699">
    <property type="protein sequence ID" value="KER28412.1"/>
    <property type="molecule type" value="Genomic_DNA"/>
</dbReference>
<accession>A0A074ZRF4</accession>
<dbReference type="Proteomes" id="UP000054324">
    <property type="component" value="Unassembled WGS sequence"/>
</dbReference>
<reference evidence="1 2" key="1">
    <citation type="submission" date="2013-11" db="EMBL/GenBank/DDBJ databases">
        <title>Opisthorchis viverrini - life in the bile duct.</title>
        <authorList>
            <person name="Young N.D."/>
            <person name="Nagarajan N."/>
            <person name="Lin S.J."/>
            <person name="Korhonen P.K."/>
            <person name="Jex A.R."/>
            <person name="Hall R.S."/>
            <person name="Safavi-Hemami H."/>
            <person name="Kaewkong W."/>
            <person name="Bertrand D."/>
            <person name="Gao S."/>
            <person name="Seet Q."/>
            <person name="Wongkham S."/>
            <person name="Teh B.T."/>
            <person name="Wongkham C."/>
            <person name="Intapan P.M."/>
            <person name="Maleewong W."/>
            <person name="Yang X."/>
            <person name="Hu M."/>
            <person name="Wang Z."/>
            <person name="Hofmann A."/>
            <person name="Sternberg P.W."/>
            <person name="Tan P."/>
            <person name="Wang J."/>
            <person name="Gasser R.B."/>
        </authorList>
    </citation>
    <scope>NUCLEOTIDE SEQUENCE [LARGE SCALE GENOMIC DNA]</scope>
</reference>
<dbReference type="AlphaFoldDB" id="A0A074ZRF4"/>